<evidence type="ECO:0000256" key="5">
    <source>
        <dbReference type="ARBA" id="ARBA00022964"/>
    </source>
</evidence>
<dbReference type="OrthoDB" id="445007at2759"/>
<evidence type="ECO:0000256" key="7">
    <source>
        <dbReference type="ARBA" id="ARBA00023004"/>
    </source>
</evidence>
<keyword evidence="5" id="KW-0223">Dioxygenase</keyword>
<dbReference type="GeneID" id="34521386"/>
<gene>
    <name evidence="8" type="ORF">KUCA_T00003986001</name>
</gene>
<keyword evidence="6" id="KW-0560">Oxidoreductase</keyword>
<dbReference type="STRING" id="1382522.W6MN44"/>
<reference evidence="8" key="1">
    <citation type="submission" date="2013-12" db="EMBL/GenBank/DDBJ databases">
        <authorList>
            <person name="Genoscope - CEA"/>
        </authorList>
    </citation>
    <scope>NUCLEOTIDE SEQUENCE</scope>
    <source>
        <strain evidence="8">CBS 1993</strain>
    </source>
</reference>
<dbReference type="HOGENOM" id="CLU_047725_0_1_1"/>
<name>W6MN44_9ASCO</name>
<dbReference type="Pfam" id="PF05721">
    <property type="entry name" value="PhyH"/>
    <property type="match status" value="1"/>
</dbReference>
<evidence type="ECO:0000313" key="9">
    <source>
        <dbReference type="Proteomes" id="UP000019384"/>
    </source>
</evidence>
<keyword evidence="9" id="KW-1185">Reference proteome</keyword>
<dbReference type="PANTHER" id="PTHR20883">
    <property type="entry name" value="PHYTANOYL-COA DIOXYGENASE DOMAIN CONTAINING 1"/>
    <property type="match status" value="1"/>
</dbReference>
<evidence type="ECO:0000256" key="4">
    <source>
        <dbReference type="ARBA" id="ARBA00022723"/>
    </source>
</evidence>
<keyword evidence="7" id="KW-0408">Iron</keyword>
<comment type="subunit">
    <text evidence="3">Homodimer.</text>
</comment>
<organism evidence="8 9">
    <name type="scientific">Kuraishia capsulata CBS 1993</name>
    <dbReference type="NCBI Taxonomy" id="1382522"/>
    <lineage>
        <taxon>Eukaryota</taxon>
        <taxon>Fungi</taxon>
        <taxon>Dikarya</taxon>
        <taxon>Ascomycota</taxon>
        <taxon>Saccharomycotina</taxon>
        <taxon>Pichiomycetes</taxon>
        <taxon>Pichiales</taxon>
        <taxon>Pichiaceae</taxon>
        <taxon>Kuraishia</taxon>
    </lineage>
</organism>
<comment type="cofactor">
    <cofactor evidence="1">
        <name>Fe cation</name>
        <dbReference type="ChEBI" id="CHEBI:24875"/>
    </cofactor>
</comment>
<dbReference type="AlphaFoldDB" id="W6MN44"/>
<evidence type="ECO:0000256" key="1">
    <source>
        <dbReference type="ARBA" id="ARBA00001962"/>
    </source>
</evidence>
<dbReference type="EMBL" id="HG793128">
    <property type="protein sequence ID" value="CDK28006.1"/>
    <property type="molecule type" value="Genomic_DNA"/>
</dbReference>
<dbReference type="GO" id="GO:0046872">
    <property type="term" value="F:metal ion binding"/>
    <property type="evidence" value="ECO:0007669"/>
    <property type="project" value="UniProtKB-KW"/>
</dbReference>
<dbReference type="Proteomes" id="UP000019384">
    <property type="component" value="Unassembled WGS sequence"/>
</dbReference>
<proteinExistence type="inferred from homology"/>
<accession>W6MN44</accession>
<reference evidence="8" key="2">
    <citation type="submission" date="2014-02" db="EMBL/GenBank/DDBJ databases">
        <title>Complete DNA sequence of /Kuraishia capsulata/ illustrates novel genomic features among budding yeasts (/Saccharomycotina/).</title>
        <authorList>
            <person name="Morales L."/>
            <person name="Noel B."/>
            <person name="Porcel B."/>
            <person name="Marcet-Houben M."/>
            <person name="Hullo M-F."/>
            <person name="Sacerdot C."/>
            <person name="Tekaia F."/>
            <person name="Leh-Louis V."/>
            <person name="Despons L."/>
            <person name="Khanna V."/>
            <person name="Aury J-M."/>
            <person name="Barbe V."/>
            <person name="Couloux A."/>
            <person name="Labadie K."/>
            <person name="Pelletier E."/>
            <person name="Souciet J-L."/>
            <person name="Boekhout T."/>
            <person name="Gabaldon T."/>
            <person name="Wincker P."/>
            <person name="Dujon B."/>
        </authorList>
    </citation>
    <scope>NUCLEOTIDE SEQUENCE</scope>
    <source>
        <strain evidence="8">CBS 1993</strain>
    </source>
</reference>
<evidence type="ECO:0000256" key="6">
    <source>
        <dbReference type="ARBA" id="ARBA00023002"/>
    </source>
</evidence>
<dbReference type="PANTHER" id="PTHR20883:SF45">
    <property type="entry name" value="PHYTANOYL-COA DIOXYGENASE FAMILY PROTEIN"/>
    <property type="match status" value="1"/>
</dbReference>
<keyword evidence="4" id="KW-0479">Metal-binding</keyword>
<evidence type="ECO:0000313" key="8">
    <source>
        <dbReference type="EMBL" id="CDK28006.1"/>
    </source>
</evidence>
<dbReference type="RefSeq" id="XP_022459998.1">
    <property type="nucleotide sequence ID" value="XM_022602456.1"/>
</dbReference>
<sequence>MTVPPPKDLSETAPSSTLSNVELSVDGAIKTARIINPIKDERSLKPSVADLTVSEPVTADKISEKLEIYGGAIVKNFLSHEITDKIWSDISPHFKKRTWNGDFFPQQTTRVTSIVTKSKTVCEEYMCHPLYMEVAARFVGKKNTFIIGQDLTTAYSEPQHNSSTTLSIGPGATNQPFHRDDIIHHNIRKYREKYEYGYETAIACCLAHNKTTKANGATRFIPGSHLWDHQRIPQEDEVVYAEMEKGDAFFMLASCFHGGSANTTKDEYRNQSFLFMTQGHLRPEENIFIETPMEYFETLSVQALKSIGLAASQPYCGWFRDLEDPLHVVKPETLTGDDQFENTFKIVE</sequence>
<dbReference type="InterPro" id="IPR008775">
    <property type="entry name" value="Phytyl_CoA_dOase-like"/>
</dbReference>
<evidence type="ECO:0000256" key="2">
    <source>
        <dbReference type="ARBA" id="ARBA00005830"/>
    </source>
</evidence>
<comment type="similarity">
    <text evidence="2">Belongs to the PhyH family.</text>
</comment>
<dbReference type="SUPFAM" id="SSF51197">
    <property type="entry name" value="Clavaminate synthase-like"/>
    <property type="match status" value="1"/>
</dbReference>
<dbReference type="GO" id="GO:0051213">
    <property type="term" value="F:dioxygenase activity"/>
    <property type="evidence" value="ECO:0007669"/>
    <property type="project" value="UniProtKB-KW"/>
</dbReference>
<dbReference type="Gene3D" id="2.60.120.620">
    <property type="entry name" value="q2cbj1_9rhob like domain"/>
    <property type="match status" value="1"/>
</dbReference>
<evidence type="ECO:0000256" key="3">
    <source>
        <dbReference type="ARBA" id="ARBA00011738"/>
    </source>
</evidence>
<protein>
    <submittedName>
        <fullName evidence="8">Uncharacterized protein</fullName>
    </submittedName>
</protein>